<proteinExistence type="predicted"/>
<dbReference type="SUPFAM" id="SSF58100">
    <property type="entry name" value="Bacterial hemolysins"/>
    <property type="match status" value="1"/>
</dbReference>
<evidence type="ECO:0000313" key="2">
    <source>
        <dbReference type="EMBL" id="CAH3045448.1"/>
    </source>
</evidence>
<gene>
    <name evidence="2" type="ORF">PLOB_00006415</name>
</gene>
<dbReference type="Gene3D" id="3.30.70.1820">
    <property type="entry name" value="L1 transposable element, RRM domain"/>
    <property type="match status" value="1"/>
</dbReference>
<dbReference type="PANTHER" id="PTHR11505">
    <property type="entry name" value="L1 TRANSPOSABLE ELEMENT-RELATED"/>
    <property type="match status" value="1"/>
</dbReference>
<dbReference type="InterPro" id="IPR004244">
    <property type="entry name" value="Transposase_22"/>
</dbReference>
<accession>A0ABN8NC06</accession>
<keyword evidence="3" id="KW-1185">Reference proteome</keyword>
<evidence type="ECO:0000256" key="1">
    <source>
        <dbReference type="SAM" id="Coils"/>
    </source>
</evidence>
<feature type="coiled-coil region" evidence="1">
    <location>
        <begin position="23"/>
        <end position="96"/>
    </location>
</feature>
<dbReference type="Proteomes" id="UP001159405">
    <property type="component" value="Unassembled WGS sequence"/>
</dbReference>
<evidence type="ECO:0000313" key="3">
    <source>
        <dbReference type="Proteomes" id="UP001159405"/>
    </source>
</evidence>
<reference evidence="2 3" key="1">
    <citation type="submission" date="2022-05" db="EMBL/GenBank/DDBJ databases">
        <authorList>
            <consortium name="Genoscope - CEA"/>
            <person name="William W."/>
        </authorList>
    </citation>
    <scope>NUCLEOTIDE SEQUENCE [LARGE SCALE GENOMIC DNA]</scope>
</reference>
<keyword evidence="1" id="KW-0175">Coiled coil</keyword>
<sequence length="177" mass="20457">MSKKGKKQDVNDDSFESYVKDCLETIRQDVETIKNNQAKFKEDLKTFEQKLERTTESLNLKFDTLNGEVHVAMTTVDELEDEVSKLATNVNQAYERLLSLERYSRDFNLRFYNIPEDSNENCIEKLKTILSNDLGIKPVIEKAHRIGGPRTGASNDPRPVIAKFLYRPERLQVIQNS</sequence>
<name>A0ABN8NC06_9CNID</name>
<comment type="caution">
    <text evidence="2">The sequence shown here is derived from an EMBL/GenBank/DDBJ whole genome shotgun (WGS) entry which is preliminary data.</text>
</comment>
<protein>
    <submittedName>
        <fullName evidence="2">Uncharacterized protein</fullName>
    </submittedName>
</protein>
<dbReference type="EMBL" id="CALNXK010000013">
    <property type="protein sequence ID" value="CAH3045448.1"/>
    <property type="molecule type" value="Genomic_DNA"/>
</dbReference>
<organism evidence="2 3">
    <name type="scientific">Porites lobata</name>
    <dbReference type="NCBI Taxonomy" id="104759"/>
    <lineage>
        <taxon>Eukaryota</taxon>
        <taxon>Metazoa</taxon>
        <taxon>Cnidaria</taxon>
        <taxon>Anthozoa</taxon>
        <taxon>Hexacorallia</taxon>
        <taxon>Scleractinia</taxon>
        <taxon>Fungiina</taxon>
        <taxon>Poritidae</taxon>
        <taxon>Porites</taxon>
    </lineage>
</organism>